<dbReference type="Proteomes" id="UP000095287">
    <property type="component" value="Unplaced"/>
</dbReference>
<evidence type="ECO:0000313" key="2">
    <source>
        <dbReference type="WBParaSite" id="L893_g30180.t1"/>
    </source>
</evidence>
<reference evidence="2" key="1">
    <citation type="submission" date="2016-11" db="UniProtKB">
        <authorList>
            <consortium name="WormBaseParasite"/>
        </authorList>
    </citation>
    <scope>IDENTIFICATION</scope>
</reference>
<keyword evidence="1" id="KW-1185">Reference proteome</keyword>
<organism evidence="1 2">
    <name type="scientific">Steinernema glaseri</name>
    <dbReference type="NCBI Taxonomy" id="37863"/>
    <lineage>
        <taxon>Eukaryota</taxon>
        <taxon>Metazoa</taxon>
        <taxon>Ecdysozoa</taxon>
        <taxon>Nematoda</taxon>
        <taxon>Chromadorea</taxon>
        <taxon>Rhabditida</taxon>
        <taxon>Tylenchina</taxon>
        <taxon>Panagrolaimomorpha</taxon>
        <taxon>Strongyloidoidea</taxon>
        <taxon>Steinernematidae</taxon>
        <taxon>Steinernema</taxon>
    </lineage>
</organism>
<dbReference type="WBParaSite" id="L893_g30180.t1">
    <property type="protein sequence ID" value="L893_g30180.t1"/>
    <property type="gene ID" value="L893_g30180"/>
</dbReference>
<accession>A0A1I7ZUZ2</accession>
<protein>
    <submittedName>
        <fullName evidence="2">Ig-like domain-containing protein</fullName>
    </submittedName>
</protein>
<dbReference type="AlphaFoldDB" id="A0A1I7ZUZ2"/>
<proteinExistence type="predicted"/>
<name>A0A1I7ZUZ2_9BILA</name>
<sequence length="268" mass="30705">MTSGKSHARRHSKSDYPILEGMYDHYGGHADFTLKCPHVGLGKTLSSSLEVTWSHNNRQQVTVTHGVPYVNPQLPISSIKSKRFKNKTILHVGTDDDHREFQYNELREKFTLRIAHLLPKDFGIWECKIVMDERGKKKTYTSRKQAKVHKTTSAVRPTPTVKPIEAVTILTRGHERSIEINRQSFSRESNIVFSRQNTELSSRGEEKGRRVLIDRSSDGRRRHAVTHRFGVIDRIQRFVKFVLEARASSASLTLSVHLLVACILYCAF</sequence>
<evidence type="ECO:0000313" key="1">
    <source>
        <dbReference type="Proteomes" id="UP000095287"/>
    </source>
</evidence>